<organism evidence="1 2">
    <name type="scientific">Dokdonia pacifica</name>
    <dbReference type="NCBI Taxonomy" id="1627892"/>
    <lineage>
        <taxon>Bacteria</taxon>
        <taxon>Pseudomonadati</taxon>
        <taxon>Bacteroidota</taxon>
        <taxon>Flavobacteriia</taxon>
        <taxon>Flavobacteriales</taxon>
        <taxon>Flavobacteriaceae</taxon>
        <taxon>Dokdonia</taxon>
    </lineage>
</organism>
<dbReference type="EMBL" id="FZNY01000001">
    <property type="protein sequence ID" value="SNR35645.1"/>
    <property type="molecule type" value="Genomic_DNA"/>
</dbReference>
<keyword evidence="2" id="KW-1185">Reference proteome</keyword>
<gene>
    <name evidence="1" type="ORF">SAMN06265376_10171</name>
</gene>
<dbReference type="RefSeq" id="WP_089369449.1">
    <property type="nucleotide sequence ID" value="NZ_BMEP01000002.1"/>
</dbReference>
<name>A0A238VMQ9_9FLAO</name>
<evidence type="ECO:0000313" key="1">
    <source>
        <dbReference type="EMBL" id="SNR35645.1"/>
    </source>
</evidence>
<reference evidence="1 2" key="1">
    <citation type="submission" date="2017-06" db="EMBL/GenBank/DDBJ databases">
        <authorList>
            <person name="Kim H.J."/>
            <person name="Triplett B.A."/>
        </authorList>
    </citation>
    <scope>NUCLEOTIDE SEQUENCE [LARGE SCALE GENOMIC DNA]</scope>
    <source>
        <strain evidence="1 2">DSM 25597</strain>
    </source>
</reference>
<dbReference type="AlphaFoldDB" id="A0A238VMQ9"/>
<proteinExistence type="predicted"/>
<evidence type="ECO:0000313" key="2">
    <source>
        <dbReference type="Proteomes" id="UP000198379"/>
    </source>
</evidence>
<protein>
    <submittedName>
        <fullName evidence="1">Uncharacterized protein</fullName>
    </submittedName>
</protein>
<dbReference type="Proteomes" id="UP000198379">
    <property type="component" value="Unassembled WGS sequence"/>
</dbReference>
<sequence>MKKNILHHKLTSYLINSRLCISTHLGEQVHTYIYVPTGKTLTIPVQESYSKNFLETLITNSKAIDIPFHLFWLYIAVL</sequence>
<accession>A0A238VMQ9</accession>